<sequence length="42" mass="5218">MLPLLYPRNHFLEPFGEKAKRNLMYWRNSWCCYILSLLQFPK</sequence>
<comment type="caution">
    <text evidence="1">The sequence shown here is derived from an EMBL/GenBank/DDBJ whole genome shotgun (WGS) entry which is preliminary data.</text>
</comment>
<proteinExistence type="predicted"/>
<organism evidence="1 2">
    <name type="scientific">Porphyromonas crevioricanis JCM 15906</name>
    <dbReference type="NCBI Taxonomy" id="1305617"/>
    <lineage>
        <taxon>Bacteria</taxon>
        <taxon>Pseudomonadati</taxon>
        <taxon>Bacteroidota</taxon>
        <taxon>Bacteroidia</taxon>
        <taxon>Bacteroidales</taxon>
        <taxon>Porphyromonadaceae</taxon>
        <taxon>Porphyromonas</taxon>
    </lineage>
</organism>
<gene>
    <name evidence="1" type="ORF">PORCRE_1644</name>
</gene>
<dbReference type="Proteomes" id="UP000018031">
    <property type="component" value="Unassembled WGS sequence"/>
</dbReference>
<evidence type="ECO:0000313" key="2">
    <source>
        <dbReference type="Proteomes" id="UP000018031"/>
    </source>
</evidence>
<reference evidence="1 2" key="2">
    <citation type="journal article" date="2013" name="Genome Announc.">
        <title>Draft Genome Sequences of Porphyromonas crevioricanis JCM 15906T and Porphyromonas cansulci JCM 13913T Isolated from a Canine Oral Cavity.</title>
        <authorList>
            <person name="Sakamoto M."/>
            <person name="Tanaka N."/>
            <person name="Shiwa Y."/>
            <person name="Yoshikawa H."/>
            <person name="Ohkuma M."/>
        </authorList>
    </citation>
    <scope>NUCLEOTIDE SEQUENCE [LARGE SCALE GENOMIC DNA]</scope>
    <source>
        <strain evidence="1 2">JCM 15906</strain>
    </source>
</reference>
<dbReference type="EMBL" id="BAOU01000046">
    <property type="protein sequence ID" value="GAD05934.1"/>
    <property type="molecule type" value="Genomic_DNA"/>
</dbReference>
<accession>T1DTP9</accession>
<reference evidence="2" key="1">
    <citation type="journal article" date="2013" name="Genome">
        <title>Draft Genome Sequences of Porphyromonas crevioricanis JCM 15906T and Porphyromonas cansulci JCM 13913T Isolated from a Canine Oral Cavity.</title>
        <authorList>
            <person name="Sakamoto M."/>
            <person name="Tanaka N."/>
            <person name="Shiwa Y."/>
            <person name="Yoshikawa H."/>
            <person name="Ohkuma M."/>
        </authorList>
    </citation>
    <scope>NUCLEOTIDE SEQUENCE [LARGE SCALE GENOMIC DNA]</scope>
    <source>
        <strain evidence="2">JCM 15906</strain>
    </source>
</reference>
<protein>
    <submittedName>
        <fullName evidence="1">Uncharacterized protein</fullName>
    </submittedName>
</protein>
<dbReference type="AlphaFoldDB" id="T1DTP9"/>
<name>T1DTP9_9PORP</name>
<evidence type="ECO:0000313" key="1">
    <source>
        <dbReference type="EMBL" id="GAD05934.1"/>
    </source>
</evidence>